<dbReference type="InParanoid" id="C3Y2F9"/>
<evidence type="ECO:0000256" key="6">
    <source>
        <dbReference type="SAM" id="MobiDB-lite"/>
    </source>
</evidence>
<dbReference type="InterPro" id="IPR002404">
    <property type="entry name" value="IRS_PTB"/>
</dbReference>
<evidence type="ECO:0000313" key="8">
    <source>
        <dbReference type="EMBL" id="EEN65514.1"/>
    </source>
</evidence>
<feature type="region of interest" description="Disordered" evidence="6">
    <location>
        <begin position="417"/>
        <end position="440"/>
    </location>
</feature>
<dbReference type="PANTHER" id="PTHR21258">
    <property type="entry name" value="DOCKING PROTEIN RELATED"/>
    <property type="match status" value="1"/>
</dbReference>
<proteinExistence type="predicted"/>
<evidence type="ECO:0000256" key="1">
    <source>
        <dbReference type="ARBA" id="ARBA00004370"/>
    </source>
</evidence>
<dbReference type="InterPro" id="IPR038742">
    <property type="entry name" value="FRS2_PTB"/>
</dbReference>
<dbReference type="SMART" id="SM01244">
    <property type="entry name" value="IRS"/>
    <property type="match status" value="1"/>
</dbReference>
<feature type="region of interest" description="Disordered" evidence="6">
    <location>
        <begin position="365"/>
        <end position="398"/>
    </location>
</feature>
<feature type="domain" description="IRS-type PTB" evidence="7">
    <location>
        <begin position="13"/>
        <end position="115"/>
    </location>
</feature>
<feature type="compositionally biased region" description="Low complexity" evidence="6">
    <location>
        <begin position="131"/>
        <end position="140"/>
    </location>
</feature>
<feature type="region of interest" description="Disordered" evidence="6">
    <location>
        <begin position="125"/>
        <end position="154"/>
    </location>
</feature>
<evidence type="ECO:0000259" key="7">
    <source>
        <dbReference type="PROSITE" id="PS51064"/>
    </source>
</evidence>
<evidence type="ECO:0000256" key="4">
    <source>
        <dbReference type="ARBA" id="ARBA00023136"/>
    </source>
</evidence>
<dbReference type="CDD" id="cd01202">
    <property type="entry name" value="PTB_FRS2"/>
    <property type="match status" value="1"/>
</dbReference>
<keyword evidence="4" id="KW-0472">Membrane</keyword>
<dbReference type="PANTHER" id="PTHR21258:SF55">
    <property type="entry name" value="FI23523P1"/>
    <property type="match status" value="1"/>
</dbReference>
<keyword evidence="5" id="KW-0449">Lipoprotein</keyword>
<sequence>MGCVYGKVKDEDFEDSDPRRFHVRNVDDDGNELEAGVLEVTAGDLILYLKNRDPIRWPLKCLRRYGYDSNLFSFESGRRCHTGPGIYAFKCRRAEDLFNIVQDTIQGGALGDGVIIRLNSIDEDTPDVRSRTPLPSSTSSMGIPPRSPRRSHDHEYINGNIDGAAGESHTYINTTELDNADLTPTQVEFKLGKTPAQLRAERERRKAIEGEVNYADINLPNASEESDTSGTLVSPNNGNVTAVMPHPQEVGYADLDIESLEKGKNLEQNDNLPSPNLNSLLLPVGLNPHYQNVNIINENATRSRKNSCHRHNSIGDEQSAMNGSMRQIHNYENLPTNGSDGEQSGIPKLNKRHVVNKLHYIQLDLDQNNENNNPVSPSPNTPSTPRTPCTPLPETPNLKKPEFAYATIDFDKTQALSFSQNPQPEDDGVRKTRHNSTTVF</sequence>
<keyword evidence="2" id="KW-0597">Phosphoprotein</keyword>
<dbReference type="eggNOG" id="KOG4047">
    <property type="taxonomic scope" value="Eukaryota"/>
</dbReference>
<organism>
    <name type="scientific">Branchiostoma floridae</name>
    <name type="common">Florida lancelet</name>
    <name type="synonym">Amphioxus</name>
    <dbReference type="NCBI Taxonomy" id="7739"/>
    <lineage>
        <taxon>Eukaryota</taxon>
        <taxon>Metazoa</taxon>
        <taxon>Chordata</taxon>
        <taxon>Cephalochordata</taxon>
        <taxon>Leptocardii</taxon>
        <taxon>Amphioxiformes</taxon>
        <taxon>Branchiostomatidae</taxon>
        <taxon>Branchiostoma</taxon>
    </lineage>
</organism>
<feature type="compositionally biased region" description="Basic residues" evidence="6">
    <location>
        <begin position="302"/>
        <end position="312"/>
    </location>
</feature>
<dbReference type="InterPro" id="IPR050996">
    <property type="entry name" value="Docking_Protein_DOK"/>
</dbReference>
<keyword evidence="3" id="KW-0519">Myristate</keyword>
<dbReference type="GO" id="GO:0016020">
    <property type="term" value="C:membrane"/>
    <property type="evidence" value="ECO:0007669"/>
    <property type="project" value="UniProtKB-SubCell"/>
</dbReference>
<dbReference type="STRING" id="7739.C3Y2F9"/>
<evidence type="ECO:0000256" key="5">
    <source>
        <dbReference type="ARBA" id="ARBA00023288"/>
    </source>
</evidence>
<feature type="region of interest" description="Disordered" evidence="6">
    <location>
        <begin position="301"/>
        <end position="321"/>
    </location>
</feature>
<dbReference type="SMART" id="SM00310">
    <property type="entry name" value="PTBI"/>
    <property type="match status" value="1"/>
</dbReference>
<protein>
    <recommendedName>
        <fullName evidence="7">IRS-type PTB domain-containing protein</fullName>
    </recommendedName>
</protein>
<name>C3Y2F9_BRAFL</name>
<dbReference type="PROSITE" id="PS51064">
    <property type="entry name" value="IRS_PTB"/>
    <property type="match status" value="1"/>
</dbReference>
<dbReference type="AlphaFoldDB" id="C3Y2F9"/>
<comment type="subcellular location">
    <subcellularLocation>
        <location evidence="1">Membrane</location>
    </subcellularLocation>
</comment>
<accession>C3Y2F9</accession>
<reference evidence="8" key="1">
    <citation type="journal article" date="2008" name="Nature">
        <title>The amphioxus genome and the evolution of the chordate karyotype.</title>
        <authorList>
            <consortium name="US DOE Joint Genome Institute (JGI-PGF)"/>
            <person name="Putnam N.H."/>
            <person name="Butts T."/>
            <person name="Ferrier D.E.K."/>
            <person name="Furlong R.F."/>
            <person name="Hellsten U."/>
            <person name="Kawashima T."/>
            <person name="Robinson-Rechavi M."/>
            <person name="Shoguchi E."/>
            <person name="Terry A."/>
            <person name="Yu J.-K."/>
            <person name="Benito-Gutierrez E.L."/>
            <person name="Dubchak I."/>
            <person name="Garcia-Fernandez J."/>
            <person name="Gibson-Brown J.J."/>
            <person name="Grigoriev I.V."/>
            <person name="Horton A.C."/>
            <person name="de Jong P.J."/>
            <person name="Jurka J."/>
            <person name="Kapitonov V.V."/>
            <person name="Kohara Y."/>
            <person name="Kuroki Y."/>
            <person name="Lindquist E."/>
            <person name="Lucas S."/>
            <person name="Osoegawa K."/>
            <person name="Pennacchio L.A."/>
            <person name="Salamov A.A."/>
            <person name="Satou Y."/>
            <person name="Sauka-Spengler T."/>
            <person name="Schmutz J."/>
            <person name="Shin-I T."/>
            <person name="Toyoda A."/>
            <person name="Bronner-Fraser M."/>
            <person name="Fujiyama A."/>
            <person name="Holland L.Z."/>
            <person name="Holland P.W.H."/>
            <person name="Satoh N."/>
            <person name="Rokhsar D.S."/>
        </authorList>
    </citation>
    <scope>NUCLEOTIDE SEQUENCE [LARGE SCALE GENOMIC DNA]</scope>
    <source>
        <strain evidence="8">S238N-H82</strain>
        <tissue evidence="8">Testes</tissue>
    </source>
</reference>
<dbReference type="Gene3D" id="2.30.29.30">
    <property type="entry name" value="Pleckstrin-homology domain (PH domain)/Phosphotyrosine-binding domain (PTB)"/>
    <property type="match status" value="1"/>
</dbReference>
<dbReference type="FunCoup" id="C3Y2F9">
    <property type="interactions" value="644"/>
</dbReference>
<dbReference type="EMBL" id="GG666481">
    <property type="protein sequence ID" value="EEN65514.1"/>
    <property type="molecule type" value="Genomic_DNA"/>
</dbReference>
<dbReference type="Pfam" id="PF02174">
    <property type="entry name" value="IRS"/>
    <property type="match status" value="1"/>
</dbReference>
<evidence type="ECO:0000256" key="3">
    <source>
        <dbReference type="ARBA" id="ARBA00022707"/>
    </source>
</evidence>
<dbReference type="InterPro" id="IPR011993">
    <property type="entry name" value="PH-like_dom_sf"/>
</dbReference>
<dbReference type="SUPFAM" id="SSF50729">
    <property type="entry name" value="PH domain-like"/>
    <property type="match status" value="1"/>
</dbReference>
<evidence type="ECO:0000256" key="2">
    <source>
        <dbReference type="ARBA" id="ARBA00022553"/>
    </source>
</evidence>
<gene>
    <name evidence="8" type="ORF">BRAFLDRAFT_95597</name>
</gene>